<dbReference type="InterPro" id="IPR005162">
    <property type="entry name" value="Retrotrans_gag_dom"/>
</dbReference>
<accession>A0A699KL21</accession>
<dbReference type="PANTHER" id="PTHR15503">
    <property type="entry name" value="LDOC1 RELATED"/>
    <property type="match status" value="1"/>
</dbReference>
<sequence>VPPVGPPVPPAGPPAFSLAARSAANSSATLSTTNEGAVGMTRWFEKLEMVFGISECSKRNKVKFAAATIQGRALTWLTTTEFFPREEIQMMEQELWGLKVKDYDISAYTTRFHELALLCLTMVESEYKKIMAYIHGLSEDIKGTPTTSTSGFQIDLVLGIAPIVRVPYHLASYKMKELSDQLQELLEMGFIRLISSPWGAPMLFLKKKYMSF</sequence>
<dbReference type="Pfam" id="PF03732">
    <property type="entry name" value="Retrotrans_gag"/>
    <property type="match status" value="1"/>
</dbReference>
<feature type="domain" description="Retrotransposon gag" evidence="1">
    <location>
        <begin position="80"/>
        <end position="138"/>
    </location>
</feature>
<protein>
    <recommendedName>
        <fullName evidence="1">Retrotransposon gag domain-containing protein</fullName>
    </recommendedName>
</protein>
<dbReference type="AlphaFoldDB" id="A0A699KL21"/>
<dbReference type="SUPFAM" id="SSF56672">
    <property type="entry name" value="DNA/RNA polymerases"/>
    <property type="match status" value="1"/>
</dbReference>
<dbReference type="Gene3D" id="3.10.10.10">
    <property type="entry name" value="HIV Type 1 Reverse Transcriptase, subunit A, domain 1"/>
    <property type="match status" value="1"/>
</dbReference>
<dbReference type="InterPro" id="IPR043502">
    <property type="entry name" value="DNA/RNA_pol_sf"/>
</dbReference>
<proteinExistence type="predicted"/>
<dbReference type="EMBL" id="BKCJ010520673">
    <property type="protein sequence ID" value="GFA95120.1"/>
    <property type="molecule type" value="Genomic_DNA"/>
</dbReference>
<evidence type="ECO:0000259" key="1">
    <source>
        <dbReference type="Pfam" id="PF03732"/>
    </source>
</evidence>
<dbReference type="InterPro" id="IPR032567">
    <property type="entry name" value="RTL1-rel"/>
</dbReference>
<comment type="caution">
    <text evidence="2">The sequence shown here is derived from an EMBL/GenBank/DDBJ whole genome shotgun (WGS) entry which is preliminary data.</text>
</comment>
<evidence type="ECO:0000313" key="2">
    <source>
        <dbReference type="EMBL" id="GFA95120.1"/>
    </source>
</evidence>
<dbReference type="PANTHER" id="PTHR15503:SF45">
    <property type="entry name" value="RNA-DIRECTED DNA POLYMERASE HOMOLOG"/>
    <property type="match status" value="1"/>
</dbReference>
<name>A0A699KL21_TANCI</name>
<organism evidence="2">
    <name type="scientific">Tanacetum cinerariifolium</name>
    <name type="common">Dalmatian daisy</name>
    <name type="synonym">Chrysanthemum cinerariifolium</name>
    <dbReference type="NCBI Taxonomy" id="118510"/>
    <lineage>
        <taxon>Eukaryota</taxon>
        <taxon>Viridiplantae</taxon>
        <taxon>Streptophyta</taxon>
        <taxon>Embryophyta</taxon>
        <taxon>Tracheophyta</taxon>
        <taxon>Spermatophyta</taxon>
        <taxon>Magnoliopsida</taxon>
        <taxon>eudicotyledons</taxon>
        <taxon>Gunneridae</taxon>
        <taxon>Pentapetalae</taxon>
        <taxon>asterids</taxon>
        <taxon>campanulids</taxon>
        <taxon>Asterales</taxon>
        <taxon>Asteraceae</taxon>
        <taxon>Asteroideae</taxon>
        <taxon>Anthemideae</taxon>
        <taxon>Anthemidinae</taxon>
        <taxon>Tanacetum</taxon>
    </lineage>
</organism>
<feature type="non-terminal residue" evidence="2">
    <location>
        <position position="1"/>
    </location>
</feature>
<reference evidence="2" key="1">
    <citation type="journal article" date="2019" name="Sci. Rep.">
        <title>Draft genome of Tanacetum cinerariifolium, the natural source of mosquito coil.</title>
        <authorList>
            <person name="Yamashiro T."/>
            <person name="Shiraishi A."/>
            <person name="Satake H."/>
            <person name="Nakayama K."/>
        </authorList>
    </citation>
    <scope>NUCLEOTIDE SEQUENCE</scope>
</reference>
<gene>
    <name evidence="2" type="ORF">Tci_667092</name>
</gene>